<feature type="transmembrane region" description="Helical" evidence="1">
    <location>
        <begin position="126"/>
        <end position="145"/>
    </location>
</feature>
<feature type="transmembrane region" description="Helical" evidence="1">
    <location>
        <begin position="166"/>
        <end position="185"/>
    </location>
</feature>
<evidence type="ECO:0000256" key="1">
    <source>
        <dbReference type="SAM" id="Phobius"/>
    </source>
</evidence>
<proteinExistence type="predicted"/>
<feature type="transmembrane region" description="Helical" evidence="1">
    <location>
        <begin position="103"/>
        <end position="120"/>
    </location>
</feature>
<dbReference type="PANTHER" id="PTHR42736:SF1">
    <property type="entry name" value="PROTEIN-GLUTAMINE GAMMA-GLUTAMYLTRANSFERASE"/>
    <property type="match status" value="1"/>
</dbReference>
<dbReference type="Pfam" id="PF13559">
    <property type="entry name" value="DUF4129"/>
    <property type="match status" value="1"/>
</dbReference>
<feature type="domain" description="Transglutaminase-like" evidence="2">
    <location>
        <begin position="398"/>
        <end position="469"/>
    </location>
</feature>
<comment type="caution">
    <text evidence="3">The sequence shown here is derived from an EMBL/GenBank/DDBJ whole genome shotgun (WGS) entry which is preliminary data.</text>
</comment>
<dbReference type="Proteomes" id="UP000629025">
    <property type="component" value="Unassembled WGS sequence"/>
</dbReference>
<feature type="transmembrane region" description="Helical" evidence="1">
    <location>
        <begin position="545"/>
        <end position="566"/>
    </location>
</feature>
<dbReference type="InterPro" id="IPR025403">
    <property type="entry name" value="TgpA-like_C"/>
</dbReference>
<dbReference type="InterPro" id="IPR002931">
    <property type="entry name" value="Transglutaminase-like"/>
</dbReference>
<protein>
    <submittedName>
        <fullName evidence="3">Protein-glutamine gamma-glutamyltransferase</fullName>
    </submittedName>
</protein>
<gene>
    <name evidence="3" type="primary">tgpA</name>
    <name evidence="3" type="ORF">GCM10011352_21790</name>
</gene>
<dbReference type="InterPro" id="IPR038765">
    <property type="entry name" value="Papain-like_cys_pep_sf"/>
</dbReference>
<keyword evidence="1" id="KW-0812">Transmembrane</keyword>
<evidence type="ECO:0000313" key="4">
    <source>
        <dbReference type="Proteomes" id="UP000629025"/>
    </source>
</evidence>
<keyword evidence="4" id="KW-1185">Reference proteome</keyword>
<dbReference type="Gene3D" id="3.10.620.30">
    <property type="match status" value="1"/>
</dbReference>
<dbReference type="Pfam" id="PF11992">
    <property type="entry name" value="TgpA_N"/>
    <property type="match status" value="1"/>
</dbReference>
<keyword evidence="1" id="KW-0472">Membrane</keyword>
<feature type="transmembrane region" description="Helical" evidence="1">
    <location>
        <begin position="57"/>
        <end position="73"/>
    </location>
</feature>
<dbReference type="InterPro" id="IPR052901">
    <property type="entry name" value="Bact_TGase-like"/>
</dbReference>
<reference evidence="4" key="1">
    <citation type="journal article" date="2019" name="Int. J. Syst. Evol. Microbiol.">
        <title>The Global Catalogue of Microorganisms (GCM) 10K type strain sequencing project: providing services to taxonomists for standard genome sequencing and annotation.</title>
        <authorList>
            <consortium name="The Broad Institute Genomics Platform"/>
            <consortium name="The Broad Institute Genome Sequencing Center for Infectious Disease"/>
            <person name="Wu L."/>
            <person name="Ma J."/>
        </authorList>
    </citation>
    <scope>NUCLEOTIDE SEQUENCE [LARGE SCALE GENOMIC DNA]</scope>
    <source>
        <strain evidence="4">CGMCC 1.15341</strain>
    </source>
</reference>
<dbReference type="SUPFAM" id="SSF54001">
    <property type="entry name" value="Cysteine proteinases"/>
    <property type="match status" value="1"/>
</dbReference>
<keyword evidence="1" id="KW-1133">Transmembrane helix</keyword>
<dbReference type="EMBL" id="BMIJ01000004">
    <property type="protein sequence ID" value="GGB95349.1"/>
    <property type="molecule type" value="Genomic_DNA"/>
</dbReference>
<dbReference type="InterPro" id="IPR021878">
    <property type="entry name" value="TgpA_N"/>
</dbReference>
<evidence type="ECO:0000259" key="2">
    <source>
        <dbReference type="SMART" id="SM00460"/>
    </source>
</evidence>
<sequence length="667" mass="76324">MRQISRAAVIWQLIAFAGVVIPHLAWLPFWLIGLCLATPAVRLMIHTGRWPLPHWSVKLLLILVVAAGLLLSFSRETGMDATVALLVAGLALKMVEIYHRRDALVLLYVALFVCATAFLYHQSIAMALYALLNVVLVVAALNSIYQDPLRTDLIRPLKRSLRLVSLSLPLMLVLFILFPRIGPLWSVSMNQQRALSGLSDTLAPGDISQLTKSAELAFRVRFDGEVPGPAQRYWRSLIYSEFDGRSWRVPGDYEHRYLGAETLAQIRRSLSYEVVYEPSNRNWLVALDQPLSAPQGMRFGPGQTLYSVRSVDRRLHYRLRSALEYRLQPILSERERSAYLQLPNEGNQRSREVAEQWWQEADQNPERFVAIVLRQFSRSFTYTLTPPPLGQEPIDRFLFDTQQGFCGHYAGALAFLLRSIGVPARVVGGYQGGEWNPYERYITVRQYEAHAWVEYWIENRGWVRIDPTAAVSPERIVETADRVFAGDPAFLADTPLARWRFGGSGWLVDLRRQIEALNFNWHRWVLNYQGQQMELLAGLMGQVSMLKMVFALLLPFASVMLVMAWMQLKGRRAKPKDPIDRALQRLISRLERLGIPRRTDETLQRYAIRVVTEYPELSAGMESLARQDEAVRYAGKSTQRRDLLAAINDCYRALRTVRRVDAEDRGK</sequence>
<dbReference type="RefSeq" id="WP_188748170.1">
    <property type="nucleotide sequence ID" value="NZ_BMIJ01000004.1"/>
</dbReference>
<name>A0ABQ1KD93_9GAMM</name>
<evidence type="ECO:0000313" key="3">
    <source>
        <dbReference type="EMBL" id="GGB95349.1"/>
    </source>
</evidence>
<dbReference type="Pfam" id="PF01841">
    <property type="entry name" value="Transglut_core"/>
    <property type="match status" value="1"/>
</dbReference>
<dbReference type="SMART" id="SM00460">
    <property type="entry name" value="TGc"/>
    <property type="match status" value="1"/>
</dbReference>
<accession>A0ABQ1KD93</accession>
<dbReference type="PANTHER" id="PTHR42736">
    <property type="entry name" value="PROTEIN-GLUTAMINE GAMMA-GLUTAMYLTRANSFERASE"/>
    <property type="match status" value="1"/>
</dbReference>
<organism evidence="3 4">
    <name type="scientific">Marinobacterium zhoushanense</name>
    <dbReference type="NCBI Taxonomy" id="1679163"/>
    <lineage>
        <taxon>Bacteria</taxon>
        <taxon>Pseudomonadati</taxon>
        <taxon>Pseudomonadota</taxon>
        <taxon>Gammaproteobacteria</taxon>
        <taxon>Oceanospirillales</taxon>
        <taxon>Oceanospirillaceae</taxon>
        <taxon>Marinobacterium</taxon>
    </lineage>
</organism>